<dbReference type="PANTHER" id="PTHR10983:SF16">
    <property type="entry name" value="LYSOCARDIOLIPIN ACYLTRANSFERASE 1"/>
    <property type="match status" value="1"/>
</dbReference>
<feature type="transmembrane region" description="Helical" evidence="1">
    <location>
        <begin position="47"/>
        <end position="67"/>
    </location>
</feature>
<dbReference type="KEGG" id="asem:NNL22_11230"/>
<keyword evidence="1" id="KW-1133">Transmembrane helix</keyword>
<keyword evidence="3" id="KW-0808">Transferase</keyword>
<keyword evidence="1" id="KW-0472">Membrane</keyword>
<feature type="domain" description="Phospholipid/glycerol acyltransferase" evidence="2">
    <location>
        <begin position="89"/>
        <end position="231"/>
    </location>
</feature>
<dbReference type="SUPFAM" id="SSF69593">
    <property type="entry name" value="Glycerol-3-phosphate (1)-acyltransferase"/>
    <property type="match status" value="1"/>
</dbReference>
<feature type="transmembrane region" description="Helical" evidence="1">
    <location>
        <begin position="12"/>
        <end position="35"/>
    </location>
</feature>
<keyword evidence="3" id="KW-0012">Acyltransferase</keyword>
<keyword evidence="1" id="KW-0812">Transmembrane</keyword>
<name>A0A9E8KPK7_9ALTE</name>
<dbReference type="SMART" id="SM00563">
    <property type="entry name" value="PlsC"/>
    <property type="match status" value="1"/>
</dbReference>
<dbReference type="Proteomes" id="UP001164472">
    <property type="component" value="Chromosome"/>
</dbReference>
<evidence type="ECO:0000256" key="1">
    <source>
        <dbReference type="SAM" id="Phobius"/>
    </source>
</evidence>
<dbReference type="InterPro" id="IPR002123">
    <property type="entry name" value="Plipid/glycerol_acylTrfase"/>
</dbReference>
<protein>
    <submittedName>
        <fullName evidence="3">Acyltransferase</fullName>
    </submittedName>
</protein>
<dbReference type="CDD" id="cd07990">
    <property type="entry name" value="LPLAT_LCLAT1-like"/>
    <property type="match status" value="1"/>
</dbReference>
<dbReference type="EMBL" id="CP101527">
    <property type="protein sequence ID" value="UZW73612.1"/>
    <property type="molecule type" value="Genomic_DNA"/>
</dbReference>
<dbReference type="AlphaFoldDB" id="A0A9E8KPK7"/>
<evidence type="ECO:0000313" key="4">
    <source>
        <dbReference type="Proteomes" id="UP001164472"/>
    </source>
</evidence>
<dbReference type="GO" id="GO:0016746">
    <property type="term" value="F:acyltransferase activity"/>
    <property type="evidence" value="ECO:0007669"/>
    <property type="project" value="UniProtKB-KW"/>
</dbReference>
<dbReference type="PANTHER" id="PTHR10983">
    <property type="entry name" value="1-ACYLGLYCEROL-3-PHOSPHATE ACYLTRANSFERASE-RELATED"/>
    <property type="match status" value="1"/>
</dbReference>
<proteinExistence type="predicted"/>
<dbReference type="NCBIfam" id="NF010621">
    <property type="entry name" value="PRK14014.1"/>
    <property type="match status" value="1"/>
</dbReference>
<gene>
    <name evidence="3" type="ORF">NNL22_11230</name>
</gene>
<dbReference type="Pfam" id="PF01553">
    <property type="entry name" value="Acyltransferase"/>
    <property type="match status" value="1"/>
</dbReference>
<reference evidence="3" key="1">
    <citation type="submission" date="2022-07" db="EMBL/GenBank/DDBJ databases">
        <title>Alkalimarinus sp. nov., isolated from gut of a Alitta virens.</title>
        <authorList>
            <person name="Yang A.I."/>
            <person name="Shin N.-R."/>
        </authorList>
    </citation>
    <scope>NUCLEOTIDE SEQUENCE</scope>
    <source>
        <strain evidence="3">FA028</strain>
    </source>
</reference>
<sequence length="313" mass="36228">MLSFLPNWFRGVFAFVLIIVNTFFWLPFLLFGTFLKVVFPVNVIRKAMTLLLIGIANMWVSGNSAILSLTQRINWHVTGVEGLKKNDWYFVNCNHQSWTDIPVVQKVLNRKIPMLKFFLKQELIWVPVMGVCWWALDFPFMKRYSHEYIKKHPEMKGKDLETTRKACEKFKTTPVAVFNFLEGTRFTPVKHAKQQSPYKNLLNPKYGGAAFVMGSMGEQMHTMLDVTIYYPEGAHGVWGLLTGKIKNVVVDVKKVPIPASLRGRDYSQDPEFKAEFQSWISNIWQDKDNLIAEFKANEFEPCVETMPTNVNQT</sequence>
<keyword evidence="4" id="KW-1185">Reference proteome</keyword>
<dbReference type="RefSeq" id="WP_251809753.1">
    <property type="nucleotide sequence ID" value="NZ_CP101527.1"/>
</dbReference>
<accession>A0A9E8KPK7</accession>
<evidence type="ECO:0000259" key="2">
    <source>
        <dbReference type="SMART" id="SM00563"/>
    </source>
</evidence>
<organism evidence="3 4">
    <name type="scientific">Alkalimarinus sediminis</name>
    <dbReference type="NCBI Taxonomy" id="1632866"/>
    <lineage>
        <taxon>Bacteria</taxon>
        <taxon>Pseudomonadati</taxon>
        <taxon>Pseudomonadota</taxon>
        <taxon>Gammaproteobacteria</taxon>
        <taxon>Alteromonadales</taxon>
        <taxon>Alteromonadaceae</taxon>
        <taxon>Alkalimarinus</taxon>
    </lineage>
</organism>
<evidence type="ECO:0000313" key="3">
    <source>
        <dbReference type="EMBL" id="UZW73612.1"/>
    </source>
</evidence>